<dbReference type="STRING" id="1798535.A2V68_00140"/>
<evidence type="ECO:0000313" key="2">
    <source>
        <dbReference type="Proteomes" id="UP000176651"/>
    </source>
</evidence>
<dbReference type="InterPro" id="IPR029063">
    <property type="entry name" value="SAM-dependent_MTases_sf"/>
</dbReference>
<dbReference type="Pfam" id="PF05711">
    <property type="entry name" value="TylF"/>
    <property type="match status" value="1"/>
</dbReference>
<comment type="caution">
    <text evidence="1">The sequence shown here is derived from an EMBL/GenBank/DDBJ whole genome shotgun (WGS) entry which is preliminary data.</text>
</comment>
<dbReference type="SUPFAM" id="SSF53335">
    <property type="entry name" value="S-adenosyl-L-methionine-dependent methyltransferases"/>
    <property type="match status" value="1"/>
</dbReference>
<accession>A0A1F4NRX5</accession>
<organism evidence="1 2">
    <name type="scientific">candidate division Kazan bacterium RBG_13_50_9</name>
    <dbReference type="NCBI Taxonomy" id="1798535"/>
    <lineage>
        <taxon>Bacteria</taxon>
        <taxon>Bacteria division Kazan-3B-28</taxon>
    </lineage>
</organism>
<dbReference type="Gene3D" id="3.40.50.150">
    <property type="entry name" value="Vaccinia Virus protein VP39"/>
    <property type="match status" value="1"/>
</dbReference>
<dbReference type="PANTHER" id="PTHR40036">
    <property type="entry name" value="MACROCIN O-METHYLTRANSFERASE"/>
    <property type="match status" value="1"/>
</dbReference>
<dbReference type="PANTHER" id="PTHR40036:SF1">
    <property type="entry name" value="MACROCIN O-METHYLTRANSFERASE"/>
    <property type="match status" value="1"/>
</dbReference>
<proteinExistence type="predicted"/>
<dbReference type="EMBL" id="META01000003">
    <property type="protein sequence ID" value="OGB74181.1"/>
    <property type="molecule type" value="Genomic_DNA"/>
</dbReference>
<gene>
    <name evidence="1" type="ORF">A2V68_00140</name>
</gene>
<dbReference type="Proteomes" id="UP000176651">
    <property type="component" value="Unassembled WGS sequence"/>
</dbReference>
<dbReference type="AlphaFoldDB" id="A0A1F4NRX5"/>
<reference evidence="1 2" key="1">
    <citation type="journal article" date="2016" name="Nat. Commun.">
        <title>Thousands of microbial genomes shed light on interconnected biogeochemical processes in an aquifer system.</title>
        <authorList>
            <person name="Anantharaman K."/>
            <person name="Brown C.T."/>
            <person name="Hug L.A."/>
            <person name="Sharon I."/>
            <person name="Castelle C.J."/>
            <person name="Probst A.J."/>
            <person name="Thomas B.C."/>
            <person name="Singh A."/>
            <person name="Wilkins M.J."/>
            <person name="Karaoz U."/>
            <person name="Brodie E.L."/>
            <person name="Williams K.H."/>
            <person name="Hubbard S.S."/>
            <person name="Banfield J.F."/>
        </authorList>
    </citation>
    <scope>NUCLEOTIDE SEQUENCE [LARGE SCALE GENOMIC DNA]</scope>
</reference>
<protein>
    <recommendedName>
        <fullName evidence="3">Macrocin O-methyltransferase</fullName>
    </recommendedName>
</protein>
<evidence type="ECO:0000313" key="1">
    <source>
        <dbReference type="EMBL" id="OGB74181.1"/>
    </source>
</evidence>
<name>A0A1F4NRX5_UNCK3</name>
<sequence>MPINVFFILDSRAIHPSYRIPWWRRLALGWKMFINTTKIPTATPYQAHLVMALKLLEMSPDVPGDVVECGSYRGGSTANLSLICQIVGRRLRVYDSFAGLPETTPLEQQRFAYYPGDYKVDLSEVQNTVQRYGAIDCCQFIKGWFKDTLPRLSTPVVLAFADVDIKSSLHDCVKNIWPHLVEGGYIFIDECHRIDYVSLFYSERWWRTYLNATPPGLIGAGTGLPLGKYYIGPDTELSSHPRQKPSTAAYARKGISSLWDYYPEESAQ</sequence>
<dbReference type="InterPro" id="IPR008884">
    <property type="entry name" value="TylF_MeTrfase"/>
</dbReference>
<evidence type="ECO:0008006" key="3">
    <source>
        <dbReference type="Google" id="ProtNLM"/>
    </source>
</evidence>